<proteinExistence type="predicted"/>
<evidence type="ECO:0000313" key="1">
    <source>
        <dbReference type="EMBL" id="KAI9389342.1"/>
    </source>
</evidence>
<reference evidence="1 2" key="1">
    <citation type="journal article" date="2006" name="Science">
        <title>The genome of black cottonwood, Populus trichocarpa (Torr. &amp; Gray).</title>
        <authorList>
            <person name="Tuskan G.A."/>
            <person name="Difazio S."/>
            <person name="Jansson S."/>
            <person name="Bohlmann J."/>
            <person name="Grigoriev I."/>
            <person name="Hellsten U."/>
            <person name="Putnam N."/>
            <person name="Ralph S."/>
            <person name="Rombauts S."/>
            <person name="Salamov A."/>
            <person name="Schein J."/>
            <person name="Sterck L."/>
            <person name="Aerts A."/>
            <person name="Bhalerao R.R."/>
            <person name="Bhalerao R.P."/>
            <person name="Blaudez D."/>
            <person name="Boerjan W."/>
            <person name="Brun A."/>
            <person name="Brunner A."/>
            <person name="Busov V."/>
            <person name="Campbell M."/>
            <person name="Carlson J."/>
            <person name="Chalot M."/>
            <person name="Chapman J."/>
            <person name="Chen G.L."/>
            <person name="Cooper D."/>
            <person name="Coutinho P.M."/>
            <person name="Couturier J."/>
            <person name="Covert S."/>
            <person name="Cronk Q."/>
            <person name="Cunningham R."/>
            <person name="Davis J."/>
            <person name="Degroeve S."/>
            <person name="Dejardin A."/>
            <person name="Depamphilis C."/>
            <person name="Detter J."/>
            <person name="Dirks B."/>
            <person name="Dubchak I."/>
            <person name="Duplessis S."/>
            <person name="Ehlting J."/>
            <person name="Ellis B."/>
            <person name="Gendler K."/>
            <person name="Goodstein D."/>
            <person name="Gribskov M."/>
            <person name="Grimwood J."/>
            <person name="Groover A."/>
            <person name="Gunter L."/>
            <person name="Hamberger B."/>
            <person name="Heinze B."/>
            <person name="Helariutta Y."/>
            <person name="Henrissat B."/>
            <person name="Holligan D."/>
            <person name="Holt R."/>
            <person name="Huang W."/>
            <person name="Islam-Faridi N."/>
            <person name="Jones S."/>
            <person name="Jones-Rhoades M."/>
            <person name="Jorgensen R."/>
            <person name="Joshi C."/>
            <person name="Kangasjarvi J."/>
            <person name="Karlsson J."/>
            <person name="Kelleher C."/>
            <person name="Kirkpatrick R."/>
            <person name="Kirst M."/>
            <person name="Kohler A."/>
            <person name="Kalluri U."/>
            <person name="Larimer F."/>
            <person name="Leebens-Mack J."/>
            <person name="Leple J.C."/>
            <person name="Locascio P."/>
            <person name="Lou Y."/>
            <person name="Lucas S."/>
            <person name="Martin F."/>
            <person name="Montanini B."/>
            <person name="Napoli C."/>
            <person name="Nelson D.R."/>
            <person name="Nelson C."/>
            <person name="Nieminen K."/>
            <person name="Nilsson O."/>
            <person name="Pereda V."/>
            <person name="Peter G."/>
            <person name="Philippe R."/>
            <person name="Pilate G."/>
            <person name="Poliakov A."/>
            <person name="Razumovskaya J."/>
            <person name="Richardson P."/>
            <person name="Rinaldi C."/>
            <person name="Ritland K."/>
            <person name="Rouze P."/>
            <person name="Ryaboy D."/>
            <person name="Schmutz J."/>
            <person name="Schrader J."/>
            <person name="Segerman B."/>
            <person name="Shin H."/>
            <person name="Siddiqui A."/>
            <person name="Sterky F."/>
            <person name="Terry A."/>
            <person name="Tsai C.J."/>
            <person name="Uberbacher E."/>
            <person name="Unneberg P."/>
            <person name="Vahala J."/>
            <person name="Wall K."/>
            <person name="Wessler S."/>
            <person name="Yang G."/>
            <person name="Yin T."/>
            <person name="Douglas C."/>
            <person name="Marra M."/>
            <person name="Sandberg G."/>
            <person name="Van de Peer Y."/>
            <person name="Rokhsar D."/>
        </authorList>
    </citation>
    <scope>NUCLEOTIDE SEQUENCE [LARGE SCALE GENOMIC DNA]</scope>
    <source>
        <strain evidence="2">cv. Nisqually</strain>
    </source>
</reference>
<protein>
    <submittedName>
        <fullName evidence="1">Uncharacterized protein</fullName>
    </submittedName>
</protein>
<evidence type="ECO:0000313" key="2">
    <source>
        <dbReference type="Proteomes" id="UP000006729"/>
    </source>
</evidence>
<dbReference type="EMBL" id="CM009297">
    <property type="protein sequence ID" value="KAI9389342.1"/>
    <property type="molecule type" value="Genomic_DNA"/>
</dbReference>
<gene>
    <name evidence="1" type="ORF">POPTR_008G032600v4</name>
</gene>
<dbReference type="Proteomes" id="UP000006729">
    <property type="component" value="Chromosome 8"/>
</dbReference>
<comment type="caution">
    <text evidence="1">The sequence shown here is derived from an EMBL/GenBank/DDBJ whole genome shotgun (WGS) entry which is preliminary data.</text>
</comment>
<sequence>MEGILVLDSENINVAGNKIKGEKLGEGSMVGIAPRRTLADISNFPVSRKTLAEVSSVSQRNQDGKSQSVLVGKDYIEKLQREIMALTKIVVDRNKIIELSAIELQKLRIRFQQLQQQNQHLAQTNSQMLAELNAGKDKLKVFQHELGCKNGLLDAINLELKEKAKKVRCRIKRNEVETIKGDGAAQLSQPEEENKPCNPKRKRQSNVQSLETRPVQPQTKENADKKSVCLRRQSARFKSGEEEPTENNVDTKRHSARFKSEEQLNEKNDDKRRICRRKQSIRIKSEAQIEEPTEDLFQTDDAKFHVPAIYGDPVHESCPTLSAPSVKIESETGNSALRFETQEPRRTSLRPPRRAAEKVQSYKEIPLNVKMRRNTEEHHLPTAIHG</sequence>
<name>A0ACC0SJF3_POPTR</name>
<keyword evidence="2" id="KW-1185">Reference proteome</keyword>
<accession>A0ACC0SJF3</accession>
<organism evidence="1 2">
    <name type="scientific">Populus trichocarpa</name>
    <name type="common">Western balsam poplar</name>
    <name type="synonym">Populus balsamifera subsp. trichocarpa</name>
    <dbReference type="NCBI Taxonomy" id="3694"/>
    <lineage>
        <taxon>Eukaryota</taxon>
        <taxon>Viridiplantae</taxon>
        <taxon>Streptophyta</taxon>
        <taxon>Embryophyta</taxon>
        <taxon>Tracheophyta</taxon>
        <taxon>Spermatophyta</taxon>
        <taxon>Magnoliopsida</taxon>
        <taxon>eudicotyledons</taxon>
        <taxon>Gunneridae</taxon>
        <taxon>Pentapetalae</taxon>
        <taxon>rosids</taxon>
        <taxon>fabids</taxon>
        <taxon>Malpighiales</taxon>
        <taxon>Salicaceae</taxon>
        <taxon>Saliceae</taxon>
        <taxon>Populus</taxon>
    </lineage>
</organism>